<keyword evidence="2" id="KW-1003">Cell membrane</keyword>
<feature type="transmembrane region" description="Helical" evidence="7">
    <location>
        <begin position="369"/>
        <end position="390"/>
    </location>
</feature>
<dbReference type="InterPro" id="IPR007498">
    <property type="entry name" value="PqiA-like"/>
</dbReference>
<dbReference type="PANTHER" id="PTHR30462:SF3">
    <property type="entry name" value="INTERMEMBRANE TRANSPORT PROTEIN PQIA"/>
    <property type="match status" value="1"/>
</dbReference>
<keyword evidence="5 7" id="KW-1133">Transmembrane helix</keyword>
<organism evidence="8 9">
    <name type="scientific">Castellaniella denitrificans</name>
    <dbReference type="NCBI Taxonomy" id="56119"/>
    <lineage>
        <taxon>Bacteria</taxon>
        <taxon>Pseudomonadati</taxon>
        <taxon>Pseudomonadota</taxon>
        <taxon>Betaproteobacteria</taxon>
        <taxon>Burkholderiales</taxon>
        <taxon>Alcaligenaceae</taxon>
        <taxon>Castellaniella</taxon>
    </lineage>
</organism>
<dbReference type="RefSeq" id="WP_269359847.1">
    <property type="nucleotide sequence ID" value="NZ_JAPWHE010000011.1"/>
</dbReference>
<evidence type="ECO:0000256" key="4">
    <source>
        <dbReference type="ARBA" id="ARBA00022692"/>
    </source>
</evidence>
<evidence type="ECO:0000256" key="5">
    <source>
        <dbReference type="ARBA" id="ARBA00022989"/>
    </source>
</evidence>
<comment type="caution">
    <text evidence="8">The sequence shown here is derived from an EMBL/GenBank/DDBJ whole genome shotgun (WGS) entry which is preliminary data.</text>
</comment>
<accession>A0ABT4M6D5</accession>
<dbReference type="Pfam" id="PF04403">
    <property type="entry name" value="PqiA"/>
    <property type="match status" value="2"/>
</dbReference>
<keyword evidence="9" id="KW-1185">Reference proteome</keyword>
<comment type="subcellular location">
    <subcellularLocation>
        <location evidence="1">Cell inner membrane</location>
    </subcellularLocation>
</comment>
<feature type="transmembrane region" description="Helical" evidence="7">
    <location>
        <begin position="45"/>
        <end position="69"/>
    </location>
</feature>
<evidence type="ECO:0000256" key="7">
    <source>
        <dbReference type="SAM" id="Phobius"/>
    </source>
</evidence>
<protein>
    <submittedName>
        <fullName evidence="8">Paraquat-inducible protein A</fullName>
    </submittedName>
</protein>
<feature type="transmembrane region" description="Helical" evidence="7">
    <location>
        <begin position="334"/>
        <end position="357"/>
    </location>
</feature>
<dbReference type="PANTHER" id="PTHR30462">
    <property type="entry name" value="INTERMEMBRANE TRANSPORT PROTEIN PQIB-RELATED"/>
    <property type="match status" value="1"/>
</dbReference>
<sequence>MRPLIACPHCDTLHVRLEPGVRGRADCSCCGAVLYRRGWLSLDQWVALGWTCLAVFAIAQWFPIVRLSVQGLELSLTYWQALRLCWDRGYYGVSIMTGLAGFWLPLLQIALTLWVMQAIASRRLPPDLGPTLRLLGRLAPWSMATVLILAILVSVVKIAGLARLQVEPGMLGFLALCFLLTGLGRWDARALWRQAEDAGLVPVSGAQGRGRVCDACGCVQAAQVSGLCLRCGAAMGHARHGSATQVWALLLAAAVFYIPANVLPIMEVRTVMSRSEHTILGGVIELWRYGSWDLAIIVFVASVLVPVTKLLALAFLLLRDRPLDARIQRQRTRLYAAVEFVGQWSMLDVFVVVLMAAMANFPGLSRISVGPAALNFGAVVVLTMAAAMRYDPRRGWDALRDARPVKETHGH</sequence>
<feature type="transmembrane region" description="Helical" evidence="7">
    <location>
        <begin position="138"/>
        <end position="162"/>
    </location>
</feature>
<evidence type="ECO:0000256" key="1">
    <source>
        <dbReference type="ARBA" id="ARBA00004533"/>
    </source>
</evidence>
<evidence type="ECO:0000256" key="3">
    <source>
        <dbReference type="ARBA" id="ARBA00022519"/>
    </source>
</evidence>
<evidence type="ECO:0000256" key="2">
    <source>
        <dbReference type="ARBA" id="ARBA00022475"/>
    </source>
</evidence>
<dbReference type="InterPro" id="IPR051800">
    <property type="entry name" value="PqiA-PqiB_transport"/>
</dbReference>
<feature type="transmembrane region" description="Helical" evidence="7">
    <location>
        <begin position="246"/>
        <end position="266"/>
    </location>
</feature>
<evidence type="ECO:0000313" key="9">
    <source>
        <dbReference type="Proteomes" id="UP001068379"/>
    </source>
</evidence>
<proteinExistence type="predicted"/>
<evidence type="ECO:0000313" key="8">
    <source>
        <dbReference type="EMBL" id="MCZ4330877.1"/>
    </source>
</evidence>
<keyword evidence="3" id="KW-0997">Cell inner membrane</keyword>
<feature type="transmembrane region" description="Helical" evidence="7">
    <location>
        <begin position="89"/>
        <end position="117"/>
    </location>
</feature>
<name>A0ABT4M6D5_9BURK</name>
<evidence type="ECO:0000256" key="6">
    <source>
        <dbReference type="ARBA" id="ARBA00023136"/>
    </source>
</evidence>
<dbReference type="Proteomes" id="UP001068379">
    <property type="component" value="Unassembled WGS sequence"/>
</dbReference>
<feature type="transmembrane region" description="Helical" evidence="7">
    <location>
        <begin position="168"/>
        <end position="186"/>
    </location>
</feature>
<reference evidence="8" key="1">
    <citation type="submission" date="2022-12" db="EMBL/GenBank/DDBJ databases">
        <title>Bacterial isolates from different developmental stages of Nematostella vectensis.</title>
        <authorList>
            <person name="Fraune S."/>
        </authorList>
    </citation>
    <scope>NUCLEOTIDE SEQUENCE</scope>
    <source>
        <strain evidence="8">G21619-S1</strain>
    </source>
</reference>
<feature type="transmembrane region" description="Helical" evidence="7">
    <location>
        <begin position="294"/>
        <end position="318"/>
    </location>
</feature>
<gene>
    <name evidence="8" type="ORF">O4H32_13075</name>
</gene>
<keyword evidence="6 7" id="KW-0472">Membrane</keyword>
<keyword evidence="4 7" id="KW-0812">Transmembrane</keyword>
<dbReference type="EMBL" id="JAPWHE010000011">
    <property type="protein sequence ID" value="MCZ4330877.1"/>
    <property type="molecule type" value="Genomic_DNA"/>
</dbReference>